<feature type="region of interest" description="Disordered" evidence="1">
    <location>
        <begin position="45"/>
        <end position="64"/>
    </location>
</feature>
<organism evidence="2 3">
    <name type="scientific">Thelonectria olida</name>
    <dbReference type="NCBI Taxonomy" id="1576542"/>
    <lineage>
        <taxon>Eukaryota</taxon>
        <taxon>Fungi</taxon>
        <taxon>Dikarya</taxon>
        <taxon>Ascomycota</taxon>
        <taxon>Pezizomycotina</taxon>
        <taxon>Sordariomycetes</taxon>
        <taxon>Hypocreomycetidae</taxon>
        <taxon>Hypocreales</taxon>
        <taxon>Nectriaceae</taxon>
        <taxon>Thelonectria</taxon>
    </lineage>
</organism>
<accession>A0A9P8VRV0</accession>
<comment type="caution">
    <text evidence="2">The sequence shown here is derived from an EMBL/GenBank/DDBJ whole genome shotgun (WGS) entry which is preliminary data.</text>
</comment>
<sequence>NATTGHCQATLDVGRVPYTIRFDETGARLLTDIGTFDLIVPSPSPLPSPPAALPAPGPPHHPGQGYGISVDGVWITYQGRNQLWLPSEYRVDASDRSIDCRSRLKKRGASSRWLASRILMR</sequence>
<feature type="non-terminal residue" evidence="2">
    <location>
        <position position="1"/>
    </location>
</feature>
<dbReference type="Proteomes" id="UP000777438">
    <property type="component" value="Unassembled WGS sequence"/>
</dbReference>
<keyword evidence="3" id="KW-1185">Reference proteome</keyword>
<evidence type="ECO:0000256" key="1">
    <source>
        <dbReference type="SAM" id="MobiDB-lite"/>
    </source>
</evidence>
<dbReference type="EMBL" id="JAGPYM010000051">
    <property type="protein sequence ID" value="KAH6871706.1"/>
    <property type="molecule type" value="Genomic_DNA"/>
</dbReference>
<evidence type="ECO:0000313" key="2">
    <source>
        <dbReference type="EMBL" id="KAH6871706.1"/>
    </source>
</evidence>
<reference evidence="2 3" key="1">
    <citation type="journal article" date="2021" name="Nat. Commun.">
        <title>Genetic determinants of endophytism in the Arabidopsis root mycobiome.</title>
        <authorList>
            <person name="Mesny F."/>
            <person name="Miyauchi S."/>
            <person name="Thiergart T."/>
            <person name="Pickel B."/>
            <person name="Atanasova L."/>
            <person name="Karlsson M."/>
            <person name="Huettel B."/>
            <person name="Barry K.W."/>
            <person name="Haridas S."/>
            <person name="Chen C."/>
            <person name="Bauer D."/>
            <person name="Andreopoulos W."/>
            <person name="Pangilinan J."/>
            <person name="LaButti K."/>
            <person name="Riley R."/>
            <person name="Lipzen A."/>
            <person name="Clum A."/>
            <person name="Drula E."/>
            <person name="Henrissat B."/>
            <person name="Kohler A."/>
            <person name="Grigoriev I.V."/>
            <person name="Martin F.M."/>
            <person name="Hacquard S."/>
        </authorList>
    </citation>
    <scope>NUCLEOTIDE SEQUENCE [LARGE SCALE GENOMIC DNA]</scope>
    <source>
        <strain evidence="2 3">MPI-CAGE-CH-0241</strain>
    </source>
</reference>
<protein>
    <submittedName>
        <fullName evidence="2">Uncharacterized protein</fullName>
    </submittedName>
</protein>
<gene>
    <name evidence="2" type="ORF">B0T10DRAFT_417053</name>
</gene>
<evidence type="ECO:0000313" key="3">
    <source>
        <dbReference type="Proteomes" id="UP000777438"/>
    </source>
</evidence>
<dbReference type="AlphaFoldDB" id="A0A9P8VRV0"/>
<dbReference type="OrthoDB" id="5240432at2759"/>
<name>A0A9P8VRV0_9HYPO</name>
<feature type="compositionally biased region" description="Pro residues" evidence="1">
    <location>
        <begin position="45"/>
        <end position="61"/>
    </location>
</feature>
<proteinExistence type="predicted"/>